<dbReference type="InterPro" id="IPR001867">
    <property type="entry name" value="OmpR/PhoB-type_DNA-bd"/>
</dbReference>
<organism evidence="10 11">
    <name type="scientific">Luteibacter sahnii</name>
    <dbReference type="NCBI Taxonomy" id="3021977"/>
    <lineage>
        <taxon>Bacteria</taxon>
        <taxon>Pseudomonadati</taxon>
        <taxon>Pseudomonadota</taxon>
        <taxon>Gammaproteobacteria</taxon>
        <taxon>Lysobacterales</taxon>
        <taxon>Rhodanobacteraceae</taxon>
        <taxon>Luteibacter</taxon>
    </lineage>
</organism>
<dbReference type="Pfam" id="PF00486">
    <property type="entry name" value="Trans_reg_C"/>
    <property type="match status" value="1"/>
</dbReference>
<dbReference type="PANTHER" id="PTHR48111:SF4">
    <property type="entry name" value="DNA-BINDING DUAL TRANSCRIPTIONAL REGULATOR OMPR"/>
    <property type="match status" value="1"/>
</dbReference>
<dbReference type="Gene3D" id="6.10.250.690">
    <property type="match status" value="1"/>
</dbReference>
<reference evidence="10 11" key="1">
    <citation type="journal article" date="2024" name="Curr. Microbiol.">
        <title>Luteibacter sahnii sp. nov., A Novel Yellow-Colored Xanthomonadin Pigment Producing Probiotic Bacterium from Healthy Rice Seed Microbiome.</title>
        <authorList>
            <person name="Jaiswal G."/>
            <person name="Rana R."/>
            <person name="Nayak P.K."/>
            <person name="Chouhan R."/>
            <person name="Gandhi S.G."/>
            <person name="Patel H.K."/>
            <person name="Patil P.B."/>
        </authorList>
    </citation>
    <scope>NUCLEOTIDE SEQUENCE [LARGE SCALE GENOMIC DNA]</scope>
    <source>
        <strain evidence="10 11">PPL201</strain>
    </source>
</reference>
<sequence length="234" mass="25701">MTNRRNLILVVEDDDSVRDAIVGYLIRHDLEAMGARDAVAFDALASGHRADLVILDVMLPGEDGLSLCRRLRGSGVPVLMLSALADTTDRIVGLELGAADYLAKPFDPRELLARVRAILRRDTSVSTGKDHVFRFDGWVFEPIAARLLAPDGSNVAMTAGDLRMLWAFVRHAGQVLSRERLLDLTRDASEGPFDRAIDLAVSRLRRRLADAGGTPLIDTVRGLGYRFRPRVSAS</sequence>
<dbReference type="InterPro" id="IPR039420">
    <property type="entry name" value="WalR-like"/>
</dbReference>
<dbReference type="PANTHER" id="PTHR48111">
    <property type="entry name" value="REGULATOR OF RPOS"/>
    <property type="match status" value="1"/>
</dbReference>
<keyword evidence="5" id="KW-0804">Transcription</keyword>
<evidence type="ECO:0000256" key="1">
    <source>
        <dbReference type="ARBA" id="ARBA00022553"/>
    </source>
</evidence>
<feature type="domain" description="Response regulatory" evidence="8">
    <location>
        <begin position="7"/>
        <end position="119"/>
    </location>
</feature>
<keyword evidence="11" id="KW-1185">Reference proteome</keyword>
<dbReference type="SMART" id="SM00862">
    <property type="entry name" value="Trans_reg_C"/>
    <property type="match status" value="1"/>
</dbReference>
<dbReference type="InterPro" id="IPR011006">
    <property type="entry name" value="CheY-like_superfamily"/>
</dbReference>
<dbReference type="Gene3D" id="3.40.50.2300">
    <property type="match status" value="1"/>
</dbReference>
<evidence type="ECO:0000313" key="10">
    <source>
        <dbReference type="EMBL" id="MDF4024517.1"/>
    </source>
</evidence>
<dbReference type="Pfam" id="PF00072">
    <property type="entry name" value="Response_reg"/>
    <property type="match status" value="1"/>
</dbReference>
<evidence type="ECO:0000256" key="5">
    <source>
        <dbReference type="ARBA" id="ARBA00023163"/>
    </source>
</evidence>
<dbReference type="PROSITE" id="PS50110">
    <property type="entry name" value="RESPONSE_REGULATORY"/>
    <property type="match status" value="1"/>
</dbReference>
<evidence type="ECO:0000256" key="2">
    <source>
        <dbReference type="ARBA" id="ARBA00023012"/>
    </source>
</evidence>
<evidence type="ECO:0000259" key="9">
    <source>
        <dbReference type="PROSITE" id="PS51755"/>
    </source>
</evidence>
<dbReference type="InterPro" id="IPR036388">
    <property type="entry name" value="WH-like_DNA-bd_sf"/>
</dbReference>
<evidence type="ECO:0000256" key="7">
    <source>
        <dbReference type="PROSITE-ProRule" id="PRU01091"/>
    </source>
</evidence>
<feature type="DNA-binding region" description="OmpR/PhoB-type" evidence="7">
    <location>
        <begin position="130"/>
        <end position="229"/>
    </location>
</feature>
<keyword evidence="3" id="KW-0805">Transcription regulation</keyword>
<dbReference type="Proteomes" id="UP001528850">
    <property type="component" value="Unassembled WGS sequence"/>
</dbReference>
<dbReference type="SUPFAM" id="SSF52172">
    <property type="entry name" value="CheY-like"/>
    <property type="match status" value="1"/>
</dbReference>
<evidence type="ECO:0000256" key="6">
    <source>
        <dbReference type="PROSITE-ProRule" id="PRU00169"/>
    </source>
</evidence>
<feature type="domain" description="OmpR/PhoB-type" evidence="9">
    <location>
        <begin position="130"/>
        <end position="229"/>
    </location>
</feature>
<evidence type="ECO:0000313" key="11">
    <source>
        <dbReference type="Proteomes" id="UP001528850"/>
    </source>
</evidence>
<dbReference type="EMBL" id="JARJJS010000001">
    <property type="protein sequence ID" value="MDF4024517.1"/>
    <property type="molecule type" value="Genomic_DNA"/>
</dbReference>
<dbReference type="InterPro" id="IPR001789">
    <property type="entry name" value="Sig_transdc_resp-reg_receiver"/>
</dbReference>
<dbReference type="RefSeq" id="WP_320551946.1">
    <property type="nucleotide sequence ID" value="NZ_JAQLOK010000005.1"/>
</dbReference>
<dbReference type="CDD" id="cd00383">
    <property type="entry name" value="trans_reg_C"/>
    <property type="match status" value="1"/>
</dbReference>
<accession>A0ABT6B8U2</accession>
<comment type="caution">
    <text evidence="10">The sequence shown here is derived from an EMBL/GenBank/DDBJ whole genome shotgun (WGS) entry which is preliminary data.</text>
</comment>
<keyword evidence="2" id="KW-0902">Two-component regulatory system</keyword>
<evidence type="ECO:0000259" key="8">
    <source>
        <dbReference type="PROSITE" id="PS50110"/>
    </source>
</evidence>
<feature type="modified residue" description="4-aspartylphosphate" evidence="6">
    <location>
        <position position="56"/>
    </location>
</feature>
<protein>
    <submittedName>
        <fullName evidence="10">Response regulator</fullName>
    </submittedName>
</protein>
<keyword evidence="4 7" id="KW-0238">DNA-binding</keyword>
<dbReference type="SMART" id="SM00448">
    <property type="entry name" value="REC"/>
    <property type="match status" value="1"/>
</dbReference>
<keyword evidence="1 6" id="KW-0597">Phosphoprotein</keyword>
<dbReference type="SUPFAM" id="SSF46894">
    <property type="entry name" value="C-terminal effector domain of the bipartite response regulators"/>
    <property type="match status" value="1"/>
</dbReference>
<proteinExistence type="predicted"/>
<name>A0ABT6B8U2_9GAMM</name>
<dbReference type="InterPro" id="IPR016032">
    <property type="entry name" value="Sig_transdc_resp-reg_C-effctor"/>
</dbReference>
<evidence type="ECO:0000256" key="3">
    <source>
        <dbReference type="ARBA" id="ARBA00023015"/>
    </source>
</evidence>
<dbReference type="PROSITE" id="PS51755">
    <property type="entry name" value="OMPR_PHOB"/>
    <property type="match status" value="1"/>
</dbReference>
<evidence type="ECO:0000256" key="4">
    <source>
        <dbReference type="ARBA" id="ARBA00023125"/>
    </source>
</evidence>
<dbReference type="Gene3D" id="1.10.10.10">
    <property type="entry name" value="Winged helix-like DNA-binding domain superfamily/Winged helix DNA-binding domain"/>
    <property type="match status" value="1"/>
</dbReference>
<gene>
    <name evidence="10" type="ORF">P3W24_06040</name>
</gene>